<protein>
    <submittedName>
        <fullName evidence="1">Uncharacterized protein</fullName>
    </submittedName>
</protein>
<evidence type="ECO:0000313" key="1">
    <source>
        <dbReference type="EMBL" id="JAH21777.1"/>
    </source>
</evidence>
<accession>A0A0E9QZ74</accession>
<proteinExistence type="predicted"/>
<name>A0A0E9QZ74_ANGAN</name>
<reference evidence="1" key="2">
    <citation type="journal article" date="2015" name="Fish Shellfish Immunol.">
        <title>Early steps in the European eel (Anguilla anguilla)-Vibrio vulnificus interaction in the gills: Role of the RtxA13 toxin.</title>
        <authorList>
            <person name="Callol A."/>
            <person name="Pajuelo D."/>
            <person name="Ebbesson L."/>
            <person name="Teles M."/>
            <person name="MacKenzie S."/>
            <person name="Amaro C."/>
        </authorList>
    </citation>
    <scope>NUCLEOTIDE SEQUENCE</scope>
</reference>
<dbReference type="EMBL" id="GBXM01086800">
    <property type="protein sequence ID" value="JAH21777.1"/>
    <property type="molecule type" value="Transcribed_RNA"/>
</dbReference>
<dbReference type="AlphaFoldDB" id="A0A0E9QZ74"/>
<organism evidence="1">
    <name type="scientific">Anguilla anguilla</name>
    <name type="common">European freshwater eel</name>
    <name type="synonym">Muraena anguilla</name>
    <dbReference type="NCBI Taxonomy" id="7936"/>
    <lineage>
        <taxon>Eukaryota</taxon>
        <taxon>Metazoa</taxon>
        <taxon>Chordata</taxon>
        <taxon>Craniata</taxon>
        <taxon>Vertebrata</taxon>
        <taxon>Euteleostomi</taxon>
        <taxon>Actinopterygii</taxon>
        <taxon>Neopterygii</taxon>
        <taxon>Teleostei</taxon>
        <taxon>Anguilliformes</taxon>
        <taxon>Anguillidae</taxon>
        <taxon>Anguilla</taxon>
    </lineage>
</organism>
<reference evidence="1" key="1">
    <citation type="submission" date="2014-11" db="EMBL/GenBank/DDBJ databases">
        <authorList>
            <person name="Amaro Gonzalez C."/>
        </authorList>
    </citation>
    <scope>NUCLEOTIDE SEQUENCE</scope>
</reference>
<sequence>MSCKVHFRVVFKCDSKIRQFSGSDAADGTKICLGITLKCHPNSDENVPLYLELLH</sequence>